<dbReference type="InterPro" id="IPR001436">
    <property type="entry name" value="Alpha-crystallin/sHSP_animal"/>
</dbReference>
<name>A0A368H7U0_ANCCA</name>
<organism evidence="4 5">
    <name type="scientific">Ancylostoma caninum</name>
    <name type="common">Dog hookworm</name>
    <dbReference type="NCBI Taxonomy" id="29170"/>
    <lineage>
        <taxon>Eukaryota</taxon>
        <taxon>Metazoa</taxon>
        <taxon>Ecdysozoa</taxon>
        <taxon>Nematoda</taxon>
        <taxon>Chromadorea</taxon>
        <taxon>Rhabditida</taxon>
        <taxon>Rhabditina</taxon>
        <taxon>Rhabditomorpha</taxon>
        <taxon>Strongyloidea</taxon>
        <taxon>Ancylostomatidae</taxon>
        <taxon>Ancylostomatinae</taxon>
        <taxon>Ancylostoma</taxon>
    </lineage>
</organism>
<dbReference type="AlphaFoldDB" id="A0A368H7U0"/>
<evidence type="ECO:0000313" key="5">
    <source>
        <dbReference type="Proteomes" id="UP000252519"/>
    </source>
</evidence>
<dbReference type="GO" id="GO:0051082">
    <property type="term" value="F:unfolded protein binding"/>
    <property type="evidence" value="ECO:0007669"/>
    <property type="project" value="TreeGrafter"/>
</dbReference>
<comment type="caution">
    <text evidence="4">The sequence shown here is derived from an EMBL/GenBank/DDBJ whole genome shotgun (WGS) entry which is preliminary data.</text>
</comment>
<dbReference type="GO" id="GO:0042026">
    <property type="term" value="P:protein refolding"/>
    <property type="evidence" value="ECO:0007669"/>
    <property type="project" value="TreeGrafter"/>
</dbReference>
<dbReference type="GO" id="GO:0005634">
    <property type="term" value="C:nucleus"/>
    <property type="evidence" value="ECO:0007669"/>
    <property type="project" value="TreeGrafter"/>
</dbReference>
<dbReference type="InterPro" id="IPR002068">
    <property type="entry name" value="A-crystallin/Hsp20_dom"/>
</dbReference>
<gene>
    <name evidence="4" type="ORF">ANCCAN_01333</name>
</gene>
<proteinExistence type="inferred from homology"/>
<dbReference type="PROSITE" id="PS01031">
    <property type="entry name" value="SHSP"/>
    <property type="match status" value="1"/>
</dbReference>
<dbReference type="Proteomes" id="UP000252519">
    <property type="component" value="Unassembled WGS sequence"/>
</dbReference>
<dbReference type="InterPro" id="IPR008978">
    <property type="entry name" value="HSP20-like_chaperone"/>
</dbReference>
<reference evidence="4 5" key="1">
    <citation type="submission" date="2014-10" db="EMBL/GenBank/DDBJ databases">
        <title>Draft genome of the hookworm Ancylostoma caninum.</title>
        <authorList>
            <person name="Mitreva M."/>
        </authorList>
    </citation>
    <scope>NUCLEOTIDE SEQUENCE [LARGE SCALE GENOMIC DNA]</scope>
    <source>
        <strain evidence="4 5">Baltimore</strain>
    </source>
</reference>
<comment type="similarity">
    <text evidence="1 2">Belongs to the small heat shock protein (HSP20) family.</text>
</comment>
<evidence type="ECO:0000256" key="1">
    <source>
        <dbReference type="PROSITE-ProRule" id="PRU00285"/>
    </source>
</evidence>
<dbReference type="Gene3D" id="2.60.40.790">
    <property type="match status" value="1"/>
</dbReference>
<evidence type="ECO:0000313" key="4">
    <source>
        <dbReference type="EMBL" id="RCN52634.1"/>
    </source>
</evidence>
<feature type="domain" description="SHSP" evidence="3">
    <location>
        <begin position="25"/>
        <end position="126"/>
    </location>
</feature>
<dbReference type="CDD" id="cd06526">
    <property type="entry name" value="metazoan_ACD"/>
    <property type="match status" value="1"/>
</dbReference>
<dbReference type="EMBL" id="JOJR01000006">
    <property type="protein sequence ID" value="RCN52634.1"/>
    <property type="molecule type" value="Genomic_DNA"/>
</dbReference>
<evidence type="ECO:0000256" key="2">
    <source>
        <dbReference type="RuleBase" id="RU003616"/>
    </source>
</evidence>
<sequence length="126" mass="14765">MQRRMMHELDRMERGIMPYWRDADHSTLQVATQTQEVVNDDKKFAVSLDVSQFKPEELKVHIDGLTIEGRQEQKTEHGYIERSFVRKWALPEENQNTKRAAARQRAIKRTSLSWFPPNCSIPPSIA</sequence>
<dbReference type="GO" id="GO:0005737">
    <property type="term" value="C:cytoplasm"/>
    <property type="evidence" value="ECO:0007669"/>
    <property type="project" value="TreeGrafter"/>
</dbReference>
<accession>A0A368H7U0</accession>
<dbReference type="PANTHER" id="PTHR45640:SF32">
    <property type="entry name" value="STRESS-INDUCED PROTEIN 1"/>
    <property type="match status" value="1"/>
</dbReference>
<evidence type="ECO:0000259" key="3">
    <source>
        <dbReference type="PROSITE" id="PS01031"/>
    </source>
</evidence>
<dbReference type="Pfam" id="PF00011">
    <property type="entry name" value="HSP20"/>
    <property type="match status" value="1"/>
</dbReference>
<dbReference type="PANTHER" id="PTHR45640">
    <property type="entry name" value="HEAT SHOCK PROTEIN HSP-12.2-RELATED"/>
    <property type="match status" value="1"/>
</dbReference>
<keyword evidence="5" id="KW-1185">Reference proteome</keyword>
<dbReference type="STRING" id="29170.A0A368H7U0"/>
<dbReference type="SUPFAM" id="SSF49764">
    <property type="entry name" value="HSP20-like chaperones"/>
    <property type="match status" value="1"/>
</dbReference>
<protein>
    <submittedName>
        <fullName evidence="4">Hsp20/alpha crystallin family protein</fullName>
    </submittedName>
</protein>
<dbReference type="OrthoDB" id="1431247at2759"/>
<dbReference type="GO" id="GO:0036498">
    <property type="term" value="P:IRE1-mediated unfolded protein response"/>
    <property type="evidence" value="ECO:0007669"/>
    <property type="project" value="TreeGrafter"/>
</dbReference>
<dbReference type="GO" id="GO:0009408">
    <property type="term" value="P:response to heat"/>
    <property type="evidence" value="ECO:0007669"/>
    <property type="project" value="TreeGrafter"/>
</dbReference>